<evidence type="ECO:0000256" key="6">
    <source>
        <dbReference type="ARBA" id="ARBA00012375"/>
    </source>
</evidence>
<dbReference type="UniPathway" id="UPA00609">
    <property type="reaction ID" value="UER00664"/>
</dbReference>
<reference evidence="19 20" key="1">
    <citation type="submission" date="2018-04" db="EMBL/GenBank/DDBJ databases">
        <title>Bordetella sp. HZ20 isolated from seawater.</title>
        <authorList>
            <person name="Sun C."/>
        </authorList>
    </citation>
    <scope>NUCLEOTIDE SEQUENCE [LARGE SCALE GENOMIC DNA]</scope>
    <source>
        <strain evidence="19 20">HZ20</strain>
    </source>
</reference>
<dbReference type="Proteomes" id="UP000244571">
    <property type="component" value="Chromosome"/>
</dbReference>
<evidence type="ECO:0000256" key="1">
    <source>
        <dbReference type="ARBA" id="ARBA00001007"/>
    </source>
</evidence>
<keyword evidence="10" id="KW-0812">Transmembrane</keyword>
<dbReference type="EMBL" id="CP028901">
    <property type="protein sequence ID" value="AWB33303.1"/>
    <property type="molecule type" value="Genomic_DNA"/>
</dbReference>
<gene>
    <name evidence="19" type="ORF">DBV39_05855</name>
</gene>
<comment type="catalytic activity">
    <reaction evidence="1">
        <text>a CDP-1,2-diacyl-sn-glycerol + H2O = a 1,2-diacyl-sn-glycero-3-phosphate + CMP + 2 H(+)</text>
        <dbReference type="Rhea" id="RHEA:15221"/>
        <dbReference type="ChEBI" id="CHEBI:15377"/>
        <dbReference type="ChEBI" id="CHEBI:15378"/>
        <dbReference type="ChEBI" id="CHEBI:58332"/>
        <dbReference type="ChEBI" id="CHEBI:58608"/>
        <dbReference type="ChEBI" id="CHEBI:60377"/>
        <dbReference type="EC" id="3.6.1.26"/>
    </reaction>
</comment>
<dbReference type="GO" id="GO:0005886">
    <property type="term" value="C:plasma membrane"/>
    <property type="evidence" value="ECO:0007669"/>
    <property type="project" value="UniProtKB-SubCell"/>
</dbReference>
<evidence type="ECO:0000256" key="3">
    <source>
        <dbReference type="ARBA" id="ARBA00004927"/>
    </source>
</evidence>
<evidence type="ECO:0000256" key="5">
    <source>
        <dbReference type="ARBA" id="ARBA00006435"/>
    </source>
</evidence>
<evidence type="ECO:0000256" key="8">
    <source>
        <dbReference type="ARBA" id="ARBA00022475"/>
    </source>
</evidence>
<dbReference type="EC" id="3.6.1.26" evidence="6"/>
<dbReference type="Pfam" id="PF02611">
    <property type="entry name" value="CDH"/>
    <property type="match status" value="1"/>
</dbReference>
<dbReference type="SUPFAM" id="SSF54197">
    <property type="entry name" value="HIT-like"/>
    <property type="match status" value="1"/>
</dbReference>
<dbReference type="AlphaFoldDB" id="A0A2R4XHS3"/>
<dbReference type="GO" id="GO:0008715">
    <property type="term" value="F:CDP-diacylglycerol diphosphatase activity"/>
    <property type="evidence" value="ECO:0007669"/>
    <property type="project" value="UniProtKB-EC"/>
</dbReference>
<evidence type="ECO:0000256" key="13">
    <source>
        <dbReference type="ARBA" id="ARBA00023098"/>
    </source>
</evidence>
<keyword evidence="11" id="KW-0378">Hydrolase</keyword>
<keyword evidence="13" id="KW-0443">Lipid metabolism</keyword>
<organism evidence="19 20">
    <name type="scientific">Orrella marina</name>
    <dbReference type="NCBI Taxonomy" id="2163011"/>
    <lineage>
        <taxon>Bacteria</taxon>
        <taxon>Pseudomonadati</taxon>
        <taxon>Pseudomonadota</taxon>
        <taxon>Betaproteobacteria</taxon>
        <taxon>Burkholderiales</taxon>
        <taxon>Alcaligenaceae</taxon>
        <taxon>Orrella</taxon>
    </lineage>
</organism>
<evidence type="ECO:0000256" key="7">
    <source>
        <dbReference type="ARBA" id="ARBA00019608"/>
    </source>
</evidence>
<keyword evidence="9" id="KW-0444">Lipid biosynthesis</keyword>
<evidence type="ECO:0000256" key="18">
    <source>
        <dbReference type="ARBA" id="ARBA00032892"/>
    </source>
</evidence>
<keyword evidence="15" id="KW-0594">Phospholipid biosynthesis</keyword>
<sequence>MPSSRYARTYCSQPQSWLRTFCPMVIALVAIAALWSHPNVHAQTVRCDSTAHEHWYSPVANNLADRAPRECQTCEDPVNAKTPECAVYRTLNTVQCRSGRCTTEQGEFLIDPQRGVALQHSLRYQKPWRFPFDLRRNCWFLLWATDPVIGIEHAQLRDEQNYWHAAFEAATTLIEPKIPADELAMLIQPANRRSQHQLHVHIGRLDPSYRTRLERLAHQSGVITELKINGYHFFVRYLPDVSGQAPLQGHSIFDSVVQMLPAGESSMPLYGILVARSSDATGTWVMAAKGLVRTELVLSTDQACSMNGAG</sequence>
<dbReference type="InterPro" id="IPR003763">
    <property type="entry name" value="CDP-diacylglyc_Pase"/>
</dbReference>
<comment type="similarity">
    <text evidence="5">Belongs to the Cdh family.</text>
</comment>
<keyword evidence="16" id="KW-1208">Phospholipid metabolism</keyword>
<accession>A0A2R4XHS3</accession>
<dbReference type="GO" id="GO:0008654">
    <property type="term" value="P:phospholipid biosynthetic process"/>
    <property type="evidence" value="ECO:0007669"/>
    <property type="project" value="UniProtKB-KW"/>
</dbReference>
<comment type="pathway">
    <text evidence="3">Phospholipid metabolism; CDP-diacylglycerol degradation; phosphatidate from CDP-diacylglycerol: step 1/1.</text>
</comment>
<keyword evidence="8" id="KW-1003">Cell membrane</keyword>
<evidence type="ECO:0000256" key="12">
    <source>
        <dbReference type="ARBA" id="ARBA00022989"/>
    </source>
</evidence>
<evidence type="ECO:0000313" key="20">
    <source>
        <dbReference type="Proteomes" id="UP000244571"/>
    </source>
</evidence>
<evidence type="ECO:0000256" key="16">
    <source>
        <dbReference type="ARBA" id="ARBA00023264"/>
    </source>
</evidence>
<dbReference type="KEGG" id="boz:DBV39_05855"/>
<evidence type="ECO:0000256" key="4">
    <source>
        <dbReference type="ARBA" id="ARBA00005189"/>
    </source>
</evidence>
<evidence type="ECO:0000256" key="15">
    <source>
        <dbReference type="ARBA" id="ARBA00023209"/>
    </source>
</evidence>
<evidence type="ECO:0000256" key="10">
    <source>
        <dbReference type="ARBA" id="ARBA00022692"/>
    </source>
</evidence>
<evidence type="ECO:0000256" key="11">
    <source>
        <dbReference type="ARBA" id="ARBA00022801"/>
    </source>
</evidence>
<dbReference type="InterPro" id="IPR036265">
    <property type="entry name" value="HIT-like_sf"/>
</dbReference>
<evidence type="ECO:0000256" key="9">
    <source>
        <dbReference type="ARBA" id="ARBA00022516"/>
    </source>
</evidence>
<evidence type="ECO:0000256" key="2">
    <source>
        <dbReference type="ARBA" id="ARBA00004162"/>
    </source>
</evidence>
<evidence type="ECO:0000256" key="14">
    <source>
        <dbReference type="ARBA" id="ARBA00023136"/>
    </source>
</evidence>
<dbReference type="GO" id="GO:0046342">
    <property type="term" value="P:CDP-diacylglycerol catabolic process"/>
    <property type="evidence" value="ECO:0007669"/>
    <property type="project" value="UniProtKB-UniPathway"/>
</dbReference>
<proteinExistence type="inferred from homology"/>
<comment type="subcellular location">
    <subcellularLocation>
        <location evidence="2">Cell membrane</location>
        <topology evidence="2">Single-pass membrane protein</topology>
    </subcellularLocation>
</comment>
<evidence type="ECO:0000313" key="19">
    <source>
        <dbReference type="EMBL" id="AWB33303.1"/>
    </source>
</evidence>
<comment type="pathway">
    <text evidence="4">Lipid metabolism.</text>
</comment>
<keyword evidence="20" id="KW-1185">Reference proteome</keyword>
<dbReference type="Gene3D" id="3.30.428.30">
    <property type="entry name" value="HIT family - CDH-like"/>
    <property type="match status" value="1"/>
</dbReference>
<name>A0A2R4XHS3_9BURK</name>
<evidence type="ECO:0000256" key="17">
    <source>
        <dbReference type="ARBA" id="ARBA00032888"/>
    </source>
</evidence>
<protein>
    <recommendedName>
        <fullName evidence="7">CDP-diacylglycerol pyrophosphatase</fullName>
        <ecNumber evidence="6">3.6.1.26</ecNumber>
    </recommendedName>
    <alternativeName>
        <fullName evidence="17">CDP-diacylglycerol phosphatidylhydrolase</fullName>
    </alternativeName>
    <alternativeName>
        <fullName evidence="18">CDP-diglyceride hydrolase</fullName>
    </alternativeName>
</protein>
<keyword evidence="12" id="KW-1133">Transmembrane helix</keyword>
<keyword evidence="14" id="KW-0472">Membrane</keyword>